<dbReference type="RefSeq" id="WP_201174849.1">
    <property type="nucleotide sequence ID" value="NZ_JAEPWM010000008.1"/>
</dbReference>
<protein>
    <submittedName>
        <fullName evidence="1">DUF4864 domain-containing protein</fullName>
    </submittedName>
</protein>
<dbReference type="EMBL" id="JAEPWM010000008">
    <property type="protein sequence ID" value="MBK6008112.1"/>
    <property type="molecule type" value="Genomic_DNA"/>
</dbReference>
<dbReference type="Pfam" id="PF16156">
    <property type="entry name" value="DUF4864"/>
    <property type="match status" value="1"/>
</dbReference>
<dbReference type="SUPFAM" id="SSF54427">
    <property type="entry name" value="NTF2-like"/>
    <property type="match status" value="1"/>
</dbReference>
<accession>A0A934TV18</accession>
<sequence length="174" mass="18768">MPYQPIPSDFALKPPRPRSSWRNPAVAWSLVFSAVLGGAVFASAPPQLSGGLPPSAGTPSTQMVSQVVQAQLQALAAQDATKAFALADQDLRTQFGTADAFLATVREQYPMLLHPASVLLLKPETEGSIALQKVRLSDQDGTAWTLTYLLNRQQDNQWRISGCVISSHGRQVLT</sequence>
<proteinExistence type="predicted"/>
<gene>
    <name evidence="1" type="ORF">JJB11_18575</name>
</gene>
<evidence type="ECO:0000313" key="2">
    <source>
        <dbReference type="Proteomes" id="UP000630528"/>
    </source>
</evidence>
<dbReference type="InterPro" id="IPR032347">
    <property type="entry name" value="DUF4864"/>
</dbReference>
<keyword evidence="2" id="KW-1185">Reference proteome</keyword>
<name>A0A934TV18_9BURK</name>
<dbReference type="AlphaFoldDB" id="A0A934TV18"/>
<comment type="caution">
    <text evidence="1">The sequence shown here is derived from an EMBL/GenBank/DDBJ whole genome shotgun (WGS) entry which is preliminary data.</text>
</comment>
<dbReference type="Proteomes" id="UP000630528">
    <property type="component" value="Unassembled WGS sequence"/>
</dbReference>
<reference evidence="1" key="2">
    <citation type="submission" date="2021-01" db="EMBL/GenBank/DDBJ databases">
        <authorList>
            <person name="Kang M."/>
        </authorList>
    </citation>
    <scope>NUCLEOTIDE SEQUENCE</scope>
    <source>
        <strain evidence="1">KACC 17527</strain>
    </source>
</reference>
<organism evidence="1 2">
    <name type="scientific">Ramlibacter ginsenosidimutans</name>
    <dbReference type="NCBI Taxonomy" id="502333"/>
    <lineage>
        <taxon>Bacteria</taxon>
        <taxon>Pseudomonadati</taxon>
        <taxon>Pseudomonadota</taxon>
        <taxon>Betaproteobacteria</taxon>
        <taxon>Burkholderiales</taxon>
        <taxon>Comamonadaceae</taxon>
        <taxon>Ramlibacter</taxon>
    </lineage>
</organism>
<reference evidence="1" key="1">
    <citation type="journal article" date="2012" name="J. Microbiol. Biotechnol.">
        <title>Ramlibacter ginsenosidimutans sp. nov., with ginsenoside-converting activity.</title>
        <authorList>
            <person name="Wang L."/>
            <person name="An D.S."/>
            <person name="Kim S.G."/>
            <person name="Jin F.X."/>
            <person name="Kim S.C."/>
            <person name="Lee S.T."/>
            <person name="Im W.T."/>
        </authorList>
    </citation>
    <scope>NUCLEOTIDE SEQUENCE</scope>
    <source>
        <strain evidence="1">KACC 17527</strain>
    </source>
</reference>
<evidence type="ECO:0000313" key="1">
    <source>
        <dbReference type="EMBL" id="MBK6008112.1"/>
    </source>
</evidence>
<dbReference type="InterPro" id="IPR032710">
    <property type="entry name" value="NTF2-like_dom_sf"/>
</dbReference>